<keyword evidence="4" id="KW-0320">Glycogen biosynthesis</keyword>
<evidence type="ECO:0000256" key="1">
    <source>
        <dbReference type="ARBA" id="ARBA00010443"/>
    </source>
</evidence>
<dbReference type="InterPro" id="IPR011831">
    <property type="entry name" value="ADP-Glc_PPase"/>
</dbReference>
<comment type="caution">
    <text evidence="8">The sequence shown here is derived from an EMBL/GenBank/DDBJ whole genome shotgun (WGS) entry which is preliminary data.</text>
</comment>
<sequence>MRIPRTLVLVLAGGKGSRMGALTEKKVKPALPLAGSYRLIDVSMSNLMHSHLSDVWVVEQYLPHSLNAVLDNGRPWDLDRTHGGLRVLPPFEGATGEGFAQGNSDSLHRQHDLIRDFDPDLVLVLSADHLYTINFLDVIDTHLEHQADLTVVTTRIDDDASRYSVVTADDDGVVTGFQYKPDEPAGQVVAGEMFLFEAAHLLEGLTTLKREYGDLEDYGHDLLPWFVQHRRVVEHRMSGYWIDLGTLQSYWTAHMQLLDGEGAALDDPDWPILSAQPQRVPAHLGGTASVSDSLLTAGSRVRGTVEHSVIGTGVVVEEGATVVNSVLLDDVRVGPGVVLENVIADVGAQITGGNRRGSVEAVTLIGDDGLVSTSEPFDPAEALPRGVDPVRQRT</sequence>
<evidence type="ECO:0000256" key="4">
    <source>
        <dbReference type="ARBA" id="ARBA00023056"/>
    </source>
</evidence>
<dbReference type="Gene3D" id="3.90.550.10">
    <property type="entry name" value="Spore Coat Polysaccharide Biosynthesis Protein SpsA, Chain A"/>
    <property type="match status" value="1"/>
</dbReference>
<evidence type="ECO:0000256" key="3">
    <source>
        <dbReference type="ARBA" id="ARBA00022695"/>
    </source>
</evidence>
<dbReference type="CDD" id="cd04651">
    <property type="entry name" value="LbH_G1P_AT_C"/>
    <property type="match status" value="1"/>
</dbReference>
<gene>
    <name evidence="8" type="ORF">EDL96_10925</name>
</gene>
<dbReference type="InterPro" id="IPR005835">
    <property type="entry name" value="NTP_transferase_dom"/>
</dbReference>
<evidence type="ECO:0000313" key="8">
    <source>
        <dbReference type="EMBL" id="ROZ62193.1"/>
    </source>
</evidence>
<dbReference type="CDD" id="cd02508">
    <property type="entry name" value="ADP_Glucose_PP"/>
    <property type="match status" value="1"/>
</dbReference>
<feature type="region of interest" description="Disordered" evidence="5">
    <location>
        <begin position="373"/>
        <end position="394"/>
    </location>
</feature>
<dbReference type="GO" id="GO:0005978">
    <property type="term" value="P:glycogen biosynthetic process"/>
    <property type="evidence" value="ECO:0007669"/>
    <property type="project" value="UniProtKB-KW"/>
</dbReference>
<keyword evidence="2 8" id="KW-0808">Transferase</keyword>
<feature type="domain" description="Nucleotidyl transferase" evidence="6">
    <location>
        <begin position="9"/>
        <end position="259"/>
    </location>
</feature>
<evidence type="ECO:0000256" key="2">
    <source>
        <dbReference type="ARBA" id="ARBA00022679"/>
    </source>
</evidence>
<comment type="similarity">
    <text evidence="1">Belongs to the bacterial/plant glucose-1-phosphate adenylyltransferase family.</text>
</comment>
<keyword evidence="9" id="KW-1185">Reference proteome</keyword>
<protein>
    <submittedName>
        <fullName evidence="8">Glucose-1-phosphate adenylyltransferase</fullName>
    </submittedName>
</protein>
<dbReference type="SUPFAM" id="SSF51161">
    <property type="entry name" value="Trimeric LpxA-like enzymes"/>
    <property type="match status" value="1"/>
</dbReference>
<keyword evidence="3 8" id="KW-0548">Nucleotidyltransferase</keyword>
<dbReference type="InterPro" id="IPR056818">
    <property type="entry name" value="GlmU/GlgC-like_hexapep"/>
</dbReference>
<proteinExistence type="inferred from homology"/>
<dbReference type="OrthoDB" id="9801810at2"/>
<dbReference type="PANTHER" id="PTHR43523:SF2">
    <property type="entry name" value="GLUCOSE-1-PHOSPHATE ADENYLYLTRANSFERASE"/>
    <property type="match status" value="1"/>
</dbReference>
<dbReference type="SUPFAM" id="SSF53448">
    <property type="entry name" value="Nucleotide-diphospho-sugar transferases"/>
    <property type="match status" value="1"/>
</dbReference>
<dbReference type="Proteomes" id="UP000270616">
    <property type="component" value="Unassembled WGS sequence"/>
</dbReference>
<name>A0A3N3ZRM2_9MICC</name>
<dbReference type="EMBL" id="RKMF01000014">
    <property type="protein sequence ID" value="ROZ62193.1"/>
    <property type="molecule type" value="Genomic_DNA"/>
</dbReference>
<dbReference type="RefSeq" id="WP_123826038.1">
    <property type="nucleotide sequence ID" value="NZ_RKMF01000014.1"/>
</dbReference>
<dbReference type="GO" id="GO:0008878">
    <property type="term" value="F:glucose-1-phosphate adenylyltransferase activity"/>
    <property type="evidence" value="ECO:0007669"/>
    <property type="project" value="InterPro"/>
</dbReference>
<evidence type="ECO:0000313" key="9">
    <source>
        <dbReference type="Proteomes" id="UP000270616"/>
    </source>
</evidence>
<evidence type="ECO:0000256" key="5">
    <source>
        <dbReference type="SAM" id="MobiDB-lite"/>
    </source>
</evidence>
<dbReference type="Pfam" id="PF24894">
    <property type="entry name" value="Hexapep_GlmU"/>
    <property type="match status" value="1"/>
</dbReference>
<dbReference type="Gene3D" id="2.160.10.10">
    <property type="entry name" value="Hexapeptide repeat proteins"/>
    <property type="match status" value="1"/>
</dbReference>
<reference evidence="8 9" key="1">
    <citation type="submission" date="2018-10" db="EMBL/GenBank/DDBJ databases">
        <title>Kocuria sp. M5W7-7, whole genome shotgun sequence.</title>
        <authorList>
            <person name="Tuo L."/>
        </authorList>
    </citation>
    <scope>NUCLEOTIDE SEQUENCE [LARGE SCALE GENOMIC DNA]</scope>
    <source>
        <strain evidence="8 9">M5W7-7</strain>
    </source>
</reference>
<dbReference type="Pfam" id="PF00483">
    <property type="entry name" value="NTP_transferase"/>
    <property type="match status" value="1"/>
</dbReference>
<feature type="domain" description="Glucose-1-phosphate adenylyltransferase/Bifunctional protein GlmU-like C-terminal hexapeptide" evidence="7">
    <location>
        <begin position="287"/>
        <end position="355"/>
    </location>
</feature>
<dbReference type="PANTHER" id="PTHR43523">
    <property type="entry name" value="GLUCOSE-1-PHOSPHATE ADENYLYLTRANSFERASE-RELATED"/>
    <property type="match status" value="1"/>
</dbReference>
<accession>A0A3N3ZRM2</accession>
<organism evidence="8 9">
    <name type="scientific">Kocuria soli</name>
    <dbReference type="NCBI Taxonomy" id="2485125"/>
    <lineage>
        <taxon>Bacteria</taxon>
        <taxon>Bacillati</taxon>
        <taxon>Actinomycetota</taxon>
        <taxon>Actinomycetes</taxon>
        <taxon>Micrococcales</taxon>
        <taxon>Micrococcaceae</taxon>
        <taxon>Kocuria</taxon>
    </lineage>
</organism>
<dbReference type="InterPro" id="IPR011004">
    <property type="entry name" value="Trimer_LpxA-like_sf"/>
</dbReference>
<dbReference type="AlphaFoldDB" id="A0A3N3ZRM2"/>
<dbReference type="InterPro" id="IPR029044">
    <property type="entry name" value="Nucleotide-diphossugar_trans"/>
</dbReference>
<evidence type="ECO:0000259" key="7">
    <source>
        <dbReference type="Pfam" id="PF24894"/>
    </source>
</evidence>
<evidence type="ECO:0000259" key="6">
    <source>
        <dbReference type="Pfam" id="PF00483"/>
    </source>
</evidence>